<dbReference type="EMBL" id="CDQK01000002">
    <property type="protein sequence ID" value="CEP21840.1"/>
    <property type="molecule type" value="Genomic_DNA"/>
</dbReference>
<dbReference type="InterPro" id="IPR013921">
    <property type="entry name" value="Mediator_Med20"/>
</dbReference>
<dbReference type="Gene3D" id="3.30.310.180">
    <property type="match status" value="2"/>
</dbReference>
<comment type="subcellular location">
    <subcellularLocation>
        <location evidence="1 4">Nucleus</location>
    </subcellularLocation>
</comment>
<dbReference type="GO" id="GO:0003712">
    <property type="term" value="F:transcription coregulator activity"/>
    <property type="evidence" value="ECO:0007669"/>
    <property type="project" value="InterPro"/>
</dbReference>
<evidence type="ECO:0000256" key="3">
    <source>
        <dbReference type="ARBA" id="ARBA00023242"/>
    </source>
</evidence>
<dbReference type="GO" id="GO:0016592">
    <property type="term" value="C:mediator complex"/>
    <property type="evidence" value="ECO:0007669"/>
    <property type="project" value="InterPro"/>
</dbReference>
<accession>A0A0H5C1T2</accession>
<gene>
    <name evidence="5" type="primary">SRB2</name>
    <name evidence="4" type="synonym">MED20</name>
    <name evidence="5" type="ORF">BN1211_2047</name>
</gene>
<dbReference type="GO" id="GO:0006357">
    <property type="term" value="P:regulation of transcription by RNA polymerase II"/>
    <property type="evidence" value="ECO:0007669"/>
    <property type="project" value="InterPro"/>
</dbReference>
<evidence type="ECO:0000256" key="1">
    <source>
        <dbReference type="ARBA" id="ARBA00004123"/>
    </source>
</evidence>
<evidence type="ECO:0000256" key="2">
    <source>
        <dbReference type="ARBA" id="ARBA00010743"/>
    </source>
</evidence>
<evidence type="ECO:0000313" key="5">
    <source>
        <dbReference type="EMBL" id="CEP21840.1"/>
    </source>
</evidence>
<protein>
    <recommendedName>
        <fullName evidence="4">Mediator of RNA polymerase II transcription subunit 20</fullName>
    </recommendedName>
    <alternativeName>
        <fullName evidence="4">Mediator complex subunit 20</fullName>
    </alternativeName>
</protein>
<organism evidence="5 6">
    <name type="scientific">Cyberlindnera jadinii (strain ATCC 18201 / CBS 1600 / BCRC 20928 / JCM 3617 / NBRC 0987 / NRRL Y-1542)</name>
    <name type="common">Torula yeast</name>
    <name type="synonym">Candida utilis</name>
    <dbReference type="NCBI Taxonomy" id="983966"/>
    <lineage>
        <taxon>Eukaryota</taxon>
        <taxon>Fungi</taxon>
        <taxon>Dikarya</taxon>
        <taxon>Ascomycota</taxon>
        <taxon>Saccharomycotina</taxon>
        <taxon>Saccharomycetes</taxon>
        <taxon>Phaffomycetales</taxon>
        <taxon>Phaffomycetaceae</taxon>
        <taxon>Cyberlindnera</taxon>
    </lineage>
</organism>
<evidence type="ECO:0000256" key="4">
    <source>
        <dbReference type="RuleBase" id="RU364152"/>
    </source>
</evidence>
<sequence length="208" mass="22758">MVTTAVLLVQDASPNSITTFHDLISNEIPKVLGRWSFDLKIFKQNVHGSAGGDSQFLYDLSFDNEQGKSITVVNGEAIVTTNDIPEGLIDSGCSNGAADSLDHIIQTKLQGLWLLRQTLKGENGNSYEIRNGEFVIKAINVFLHGNFKNFLIMMEYHGNDVDGVGKLERLVEELGFPKGKLSTGSLGASPQQPADLAFQYTEALNVQR</sequence>
<reference evidence="6" key="1">
    <citation type="journal article" date="2015" name="J. Biotechnol.">
        <title>The structure of the Cyberlindnera jadinii genome and its relation to Candida utilis analyzed by the occurrence of single nucleotide polymorphisms.</title>
        <authorList>
            <person name="Rupp O."/>
            <person name="Brinkrolf K."/>
            <person name="Buerth C."/>
            <person name="Kunigo M."/>
            <person name="Schneider J."/>
            <person name="Jaenicke S."/>
            <person name="Goesmann A."/>
            <person name="Puehler A."/>
            <person name="Jaeger K.-E."/>
            <person name="Ernst J.F."/>
        </authorList>
    </citation>
    <scope>NUCLEOTIDE SEQUENCE [LARGE SCALE GENOMIC DNA]</scope>
    <source>
        <strain evidence="6">ATCC 18201 / CBS 1600 / BCRC 20928 / JCM 3617 / NBRC 0987 / NRRL Y-1542</strain>
    </source>
</reference>
<comment type="similarity">
    <text evidence="2 4">Belongs to the Mediator complex subunit 20 family.</text>
</comment>
<keyword evidence="4" id="KW-0804">Transcription</keyword>
<proteinExistence type="inferred from homology"/>
<keyword evidence="3 4" id="KW-0539">Nucleus</keyword>
<keyword evidence="4" id="KW-0805">Transcription regulation</keyword>
<name>A0A0H5C1T2_CYBJN</name>
<comment type="subunit">
    <text evidence="4">Component of the Mediator complex.</text>
</comment>
<comment type="function">
    <text evidence="4">Component of the Mediator complex, a coactivator involved in the regulated transcription of nearly all RNA polymerase II-dependent genes. Mediator functions as a bridge to convey information from gene-specific regulatory proteins to the basal RNA polymerase II transcription machinery. Mediator is recruited to promoters by direct interactions with regulatory proteins and serves as a scaffold for the assembly of a functional preinitiation complex with RNA polymerase II and the general transcription factors.</text>
</comment>
<dbReference type="Proteomes" id="UP000038830">
    <property type="component" value="Unassembled WGS sequence"/>
</dbReference>
<dbReference type="AlphaFoldDB" id="A0A0H5C1T2"/>
<dbReference type="Pfam" id="PF08612">
    <property type="entry name" value="Med20"/>
    <property type="match status" value="1"/>
</dbReference>
<keyword evidence="4" id="KW-0010">Activator</keyword>
<evidence type="ECO:0000313" key="6">
    <source>
        <dbReference type="Proteomes" id="UP000038830"/>
    </source>
</evidence>